<evidence type="ECO:0000313" key="2">
    <source>
        <dbReference type="Proteomes" id="UP001189122"/>
    </source>
</evidence>
<protein>
    <submittedName>
        <fullName evidence="1">Uncharacterized protein</fullName>
    </submittedName>
</protein>
<keyword evidence="2" id="KW-1185">Reference proteome</keyword>
<proteinExistence type="predicted"/>
<sequence length="67" mass="7150">MKCHSVACVWSALPQHRVTAAAVLTDPPPSTPVDLMAPSSGGISPPASQDRSLFPLHNFLFLSLAYF</sequence>
<dbReference type="Proteomes" id="UP001189122">
    <property type="component" value="Unassembled WGS sequence"/>
</dbReference>
<organism evidence="1">
    <name type="scientific">Spirodela intermedia</name>
    <name type="common">Intermediate duckweed</name>
    <dbReference type="NCBI Taxonomy" id="51605"/>
    <lineage>
        <taxon>Eukaryota</taxon>
        <taxon>Viridiplantae</taxon>
        <taxon>Streptophyta</taxon>
        <taxon>Embryophyta</taxon>
        <taxon>Tracheophyta</taxon>
        <taxon>Spermatophyta</taxon>
        <taxon>Magnoliopsida</taxon>
        <taxon>Liliopsida</taxon>
        <taxon>Araceae</taxon>
        <taxon>Lemnoideae</taxon>
        <taxon>Spirodela</taxon>
    </lineage>
</organism>
<name>A0A7I8ITS4_SPIIN</name>
<dbReference type="EMBL" id="CACRZD030000006">
    <property type="protein sequence ID" value="CAA6661018.1"/>
    <property type="molecule type" value="Genomic_DNA"/>
</dbReference>
<dbReference type="AlphaFoldDB" id="A0A7I8ITS4"/>
<accession>A0A7I8ITS4</accession>
<dbReference type="EMBL" id="LR743593">
    <property type="protein sequence ID" value="CAA2621309.1"/>
    <property type="molecule type" value="Genomic_DNA"/>
</dbReference>
<reference evidence="1 2" key="1">
    <citation type="submission" date="2019-12" db="EMBL/GenBank/DDBJ databases">
        <authorList>
            <person name="Scholz U."/>
            <person name="Mascher M."/>
            <person name="Fiebig A."/>
        </authorList>
    </citation>
    <scope>NUCLEOTIDE SEQUENCE</scope>
</reference>
<evidence type="ECO:0000313" key="1">
    <source>
        <dbReference type="EMBL" id="CAA2621309.1"/>
    </source>
</evidence>
<gene>
    <name evidence="1" type="ORF">SI7747_06007417</name>
</gene>